<sequence length="180" mass="18378">MRARVALLVVPLLLAGCGGDSSSSPEPSAEPSASASADPVWNPCDGLDAARIARVLGTSVEVDRGTEDSPRCALVPQTEGEAVVDANYLVFPAGLDAAWEQMGAPDDGSVTEPEIAGADDARMVANPGTEVLGVTGFVQVGDVVLVVNAADTKPYDEAPVVSAVKETMQQLATYAGETPP</sequence>
<evidence type="ECO:0000313" key="2">
    <source>
        <dbReference type="EMBL" id="SDC36650.1"/>
    </source>
</evidence>
<dbReference type="EMBL" id="FMZM01000002">
    <property type="protein sequence ID" value="SDC36650.1"/>
    <property type="molecule type" value="Genomic_DNA"/>
</dbReference>
<dbReference type="RefSeq" id="WP_090851003.1">
    <property type="nucleotide sequence ID" value="NZ_FMZM01000002.1"/>
</dbReference>
<dbReference type="Proteomes" id="UP000199034">
    <property type="component" value="Unassembled WGS sequence"/>
</dbReference>
<dbReference type="OrthoDB" id="3785769at2"/>
<protein>
    <recommendedName>
        <fullName evidence="4">DUF3558 domain-containing protein</fullName>
    </recommendedName>
</protein>
<feature type="compositionally biased region" description="Low complexity" evidence="1">
    <location>
        <begin position="18"/>
        <end position="39"/>
    </location>
</feature>
<proteinExistence type="predicted"/>
<reference evidence="2 3" key="1">
    <citation type="submission" date="2016-10" db="EMBL/GenBank/DDBJ databases">
        <authorList>
            <person name="de Groot N.N."/>
        </authorList>
    </citation>
    <scope>NUCLEOTIDE SEQUENCE [LARGE SCALE GENOMIC DNA]</scope>
    <source>
        <strain evidence="2 3">CGMCC 4.6858</strain>
    </source>
</reference>
<feature type="region of interest" description="Disordered" evidence="1">
    <location>
        <begin position="18"/>
        <end position="40"/>
    </location>
</feature>
<dbReference type="PROSITE" id="PS51257">
    <property type="entry name" value="PROKAR_LIPOPROTEIN"/>
    <property type="match status" value="1"/>
</dbReference>
<dbReference type="AlphaFoldDB" id="A0A1G6KZY9"/>
<evidence type="ECO:0008006" key="4">
    <source>
        <dbReference type="Google" id="ProtNLM"/>
    </source>
</evidence>
<evidence type="ECO:0000313" key="3">
    <source>
        <dbReference type="Proteomes" id="UP000199034"/>
    </source>
</evidence>
<accession>A0A1G6KZY9</accession>
<organism evidence="2 3">
    <name type="scientific">Nocardioides lianchengensis</name>
    <dbReference type="NCBI Taxonomy" id="1045774"/>
    <lineage>
        <taxon>Bacteria</taxon>
        <taxon>Bacillati</taxon>
        <taxon>Actinomycetota</taxon>
        <taxon>Actinomycetes</taxon>
        <taxon>Propionibacteriales</taxon>
        <taxon>Nocardioidaceae</taxon>
        <taxon>Nocardioides</taxon>
    </lineage>
</organism>
<name>A0A1G6KZY9_9ACTN</name>
<evidence type="ECO:0000256" key="1">
    <source>
        <dbReference type="SAM" id="MobiDB-lite"/>
    </source>
</evidence>
<keyword evidence="3" id="KW-1185">Reference proteome</keyword>
<gene>
    <name evidence="2" type="ORF">SAMN05421872_10269</name>
</gene>
<dbReference type="STRING" id="1045774.SAMN05421872_10269"/>